<protein>
    <recommendedName>
        <fullName evidence="3">F-box domain-containing protein</fullName>
    </recommendedName>
</protein>
<name>A0A8H7F9R2_AGABI</name>
<reference evidence="1 2" key="1">
    <citation type="journal article" name="Sci. Rep.">
        <title>Telomere-to-telomere assembled and centromere annotated genomes of the two main subspecies of the button mushroom Agaricus bisporus reveal especially polymorphic chromosome ends.</title>
        <authorList>
            <person name="Sonnenberg A.S.M."/>
            <person name="Sedaghat-Telgerd N."/>
            <person name="Lavrijssen B."/>
            <person name="Ohm R.A."/>
            <person name="Hendrickx P.M."/>
            <person name="Scholtmeijer K."/>
            <person name="Baars J.J.P."/>
            <person name="van Peer A."/>
        </authorList>
    </citation>
    <scope>NUCLEOTIDE SEQUENCE [LARGE SCALE GENOMIC DNA]</scope>
    <source>
        <strain evidence="1 2">H119_p4</strain>
    </source>
</reference>
<dbReference type="Proteomes" id="UP000629468">
    <property type="component" value="Unassembled WGS sequence"/>
</dbReference>
<organism evidence="1 2">
    <name type="scientific">Agaricus bisporus var. burnettii</name>
    <dbReference type="NCBI Taxonomy" id="192524"/>
    <lineage>
        <taxon>Eukaryota</taxon>
        <taxon>Fungi</taxon>
        <taxon>Dikarya</taxon>
        <taxon>Basidiomycota</taxon>
        <taxon>Agaricomycotina</taxon>
        <taxon>Agaricomycetes</taxon>
        <taxon>Agaricomycetidae</taxon>
        <taxon>Agaricales</taxon>
        <taxon>Agaricineae</taxon>
        <taxon>Agaricaceae</taxon>
        <taxon>Agaricus</taxon>
    </lineage>
</organism>
<dbReference type="EMBL" id="JABXXO010000002">
    <property type="protein sequence ID" value="KAF7783384.1"/>
    <property type="molecule type" value="Genomic_DNA"/>
</dbReference>
<evidence type="ECO:0000313" key="2">
    <source>
        <dbReference type="Proteomes" id="UP000629468"/>
    </source>
</evidence>
<sequence>MPLPLEIYEIIVSHVPDHLPTLISLCLTSRALAQCGQQRLYESFRTDRWHNVHANATRFLDTILRNTHLAYHVRELVTPYRDPCEPQTLVAALPLVTNLKSFTIFAFSATSIELVLRTLVDCSFQLVELRWNWVIKNPDPFHADLMTRFISRQTRLCSLSLKMTPIPFPPKNALTSLKALSTTCENIQIILPGRCIETLDCVYLDADDPDFDNMSPDSPLATPFETIKRLCLGIGSLWFRNMEKYLPSLDVLQTSIITVREYNLIASSLPHLRIIHITREASSTEQVTMSKWLFSALRELEYVIWGSPFTARSPLAQPRYHCWSHESFKPIILDARQVHEQTGLLLLDRLLPTPSD</sequence>
<proteinExistence type="predicted"/>
<gene>
    <name evidence="1" type="ORF">Agabi119p4_1408</name>
</gene>
<dbReference type="AlphaFoldDB" id="A0A8H7F9R2"/>
<accession>A0A8H7F9R2</accession>
<evidence type="ECO:0000313" key="1">
    <source>
        <dbReference type="EMBL" id="KAF7783384.1"/>
    </source>
</evidence>
<comment type="caution">
    <text evidence="1">The sequence shown here is derived from an EMBL/GenBank/DDBJ whole genome shotgun (WGS) entry which is preliminary data.</text>
</comment>
<evidence type="ECO:0008006" key="3">
    <source>
        <dbReference type="Google" id="ProtNLM"/>
    </source>
</evidence>